<dbReference type="AlphaFoldDB" id="A0A0H4X553"/>
<organism evidence="10 11">
    <name type="scientific">Pseudomyxococcus hansupus</name>
    <dbReference type="NCBI Taxonomy" id="1297742"/>
    <lineage>
        <taxon>Bacteria</taxon>
        <taxon>Pseudomonadati</taxon>
        <taxon>Myxococcota</taxon>
        <taxon>Myxococcia</taxon>
        <taxon>Myxococcales</taxon>
        <taxon>Cystobacterineae</taxon>
        <taxon>Myxococcaceae</taxon>
        <taxon>Pseudomyxococcus</taxon>
    </lineage>
</organism>
<keyword evidence="11" id="KW-1185">Reference proteome</keyword>
<evidence type="ECO:0000256" key="1">
    <source>
        <dbReference type="ARBA" id="ARBA00001946"/>
    </source>
</evidence>
<dbReference type="GO" id="GO:0046872">
    <property type="term" value="F:metal ion binding"/>
    <property type="evidence" value="ECO:0007669"/>
    <property type="project" value="UniProtKB-UniRule"/>
</dbReference>
<dbReference type="KEGG" id="mym:A176_007286"/>
<dbReference type="HAMAP" id="MF_01471">
    <property type="entry name" value="Cas2"/>
    <property type="match status" value="1"/>
</dbReference>
<keyword evidence="8 9" id="KW-0051">Antiviral defense</keyword>
<evidence type="ECO:0000256" key="2">
    <source>
        <dbReference type="ARBA" id="ARBA00009959"/>
    </source>
</evidence>
<proteinExistence type="inferred from homology"/>
<dbReference type="RefSeq" id="WP_002634032.1">
    <property type="nucleotide sequence ID" value="NZ_CP012109.1"/>
</dbReference>
<comment type="similarity">
    <text evidence="2 9">Belongs to the CRISPR-associated endoribonuclease Cas2 protein family.</text>
</comment>
<keyword evidence="5 9" id="KW-0255">Endonuclease</keyword>
<evidence type="ECO:0000256" key="9">
    <source>
        <dbReference type="HAMAP-Rule" id="MF_01471"/>
    </source>
</evidence>
<keyword evidence="6 9" id="KW-0378">Hydrolase</keyword>
<dbReference type="eggNOG" id="COG1343">
    <property type="taxonomic scope" value="Bacteria"/>
</dbReference>
<protein>
    <recommendedName>
        <fullName evidence="9">CRISPR-associated endoribonuclease Cas2</fullName>
        <ecNumber evidence="9">3.1.-.-</ecNumber>
    </recommendedName>
</protein>
<evidence type="ECO:0000256" key="7">
    <source>
        <dbReference type="ARBA" id="ARBA00022842"/>
    </source>
</evidence>
<dbReference type="GO" id="GO:0004521">
    <property type="term" value="F:RNA endonuclease activity"/>
    <property type="evidence" value="ECO:0007669"/>
    <property type="project" value="InterPro"/>
</dbReference>
<dbReference type="NCBIfam" id="TIGR01573">
    <property type="entry name" value="cas2"/>
    <property type="match status" value="1"/>
</dbReference>
<evidence type="ECO:0000256" key="8">
    <source>
        <dbReference type="ARBA" id="ARBA00023118"/>
    </source>
</evidence>
<reference evidence="10 11" key="1">
    <citation type="journal article" date="2016" name="PLoS ONE">
        <title>Complete Genome Sequence and Comparative Genomics of a Novel Myxobacterium Myxococcus hansupus.</title>
        <authorList>
            <person name="Sharma G."/>
            <person name="Narwani T."/>
            <person name="Subramanian S."/>
        </authorList>
    </citation>
    <scope>NUCLEOTIDE SEQUENCE [LARGE SCALE GENOMIC DNA]</scope>
    <source>
        <strain evidence="11">mixupus</strain>
    </source>
</reference>
<dbReference type="Pfam" id="PF09827">
    <property type="entry name" value="CRISPR_Cas2"/>
    <property type="match status" value="1"/>
</dbReference>
<keyword evidence="3 9" id="KW-0540">Nuclease</keyword>
<dbReference type="PANTHER" id="PTHR34405">
    <property type="entry name" value="CRISPR-ASSOCIATED ENDORIBONUCLEASE CAS2"/>
    <property type="match status" value="1"/>
</dbReference>
<dbReference type="InterPro" id="IPR021127">
    <property type="entry name" value="CRISPR_associated_Cas2"/>
</dbReference>
<evidence type="ECO:0000256" key="5">
    <source>
        <dbReference type="ARBA" id="ARBA00022759"/>
    </source>
</evidence>
<dbReference type="PANTHER" id="PTHR34405:SF3">
    <property type="entry name" value="CRISPR-ASSOCIATED ENDORIBONUCLEASE CAS2 3"/>
    <property type="match status" value="1"/>
</dbReference>
<dbReference type="CDD" id="cd09725">
    <property type="entry name" value="Cas2_I_II_III"/>
    <property type="match status" value="1"/>
</dbReference>
<dbReference type="EMBL" id="CP012109">
    <property type="protein sequence ID" value="AKQ70374.1"/>
    <property type="molecule type" value="Genomic_DNA"/>
</dbReference>
<dbReference type="EC" id="3.1.-.-" evidence="9"/>
<keyword evidence="7 9" id="KW-0460">Magnesium</keyword>
<evidence type="ECO:0000313" key="11">
    <source>
        <dbReference type="Proteomes" id="UP000009026"/>
    </source>
</evidence>
<comment type="subunit">
    <text evidence="9">Homodimer, forms a heterotetramer with a Cas1 homodimer.</text>
</comment>
<sequence>MAEPRRWYLITYDIRDPRRWRKVYALLKGYGEWLQLSVFRCSLTDRDREKLRWELARRMDAVDTLLVIGRCGGCVERVRAINAKEDWPEEPALFKVL</sequence>
<feature type="binding site" evidence="9">
    <location>
        <position position="13"/>
    </location>
    <ligand>
        <name>Mg(2+)</name>
        <dbReference type="ChEBI" id="CHEBI:18420"/>
        <note>catalytic</note>
    </ligand>
</feature>
<dbReference type="InterPro" id="IPR019199">
    <property type="entry name" value="Virulence_VapD/CRISPR_Cas2"/>
</dbReference>
<comment type="cofactor">
    <cofactor evidence="1 9">
        <name>Mg(2+)</name>
        <dbReference type="ChEBI" id="CHEBI:18420"/>
    </cofactor>
</comment>
<dbReference type="PATRIC" id="fig|1297742.4.peg.7414"/>
<evidence type="ECO:0000256" key="4">
    <source>
        <dbReference type="ARBA" id="ARBA00022723"/>
    </source>
</evidence>
<name>A0A0H4X553_9BACT</name>
<comment type="function">
    <text evidence="9">CRISPR (clustered regularly interspaced short palindromic repeat), is an adaptive immune system that provides protection against mobile genetic elements (viruses, transposable elements and conjugative plasmids). CRISPR clusters contain sequences complementary to antecedent mobile elements and target invading nucleic acids. CRISPR clusters are transcribed and processed into CRISPR RNA (crRNA). Functions as a ssRNA-specific endoribonuclease. Involved in the integration of spacer DNA into the CRISPR cassette.</text>
</comment>
<dbReference type="GO" id="GO:0043571">
    <property type="term" value="P:maintenance of CRISPR repeat elements"/>
    <property type="evidence" value="ECO:0007669"/>
    <property type="project" value="UniProtKB-UniRule"/>
</dbReference>
<dbReference type="Proteomes" id="UP000009026">
    <property type="component" value="Chromosome"/>
</dbReference>
<dbReference type="OrthoDB" id="9798176at2"/>
<dbReference type="SUPFAM" id="SSF143430">
    <property type="entry name" value="TTP0101/SSO1404-like"/>
    <property type="match status" value="1"/>
</dbReference>
<dbReference type="STRING" id="1297742.A176_007286"/>
<gene>
    <name evidence="9" type="primary">cas2</name>
    <name evidence="10" type="ORF">A176_007286</name>
</gene>
<keyword evidence="4 9" id="KW-0479">Metal-binding</keyword>
<dbReference type="GO" id="GO:0051607">
    <property type="term" value="P:defense response to virus"/>
    <property type="evidence" value="ECO:0007669"/>
    <property type="project" value="UniProtKB-UniRule"/>
</dbReference>
<accession>A0A0H4X553</accession>
<dbReference type="GO" id="GO:0016787">
    <property type="term" value="F:hydrolase activity"/>
    <property type="evidence" value="ECO:0007669"/>
    <property type="project" value="UniProtKB-KW"/>
</dbReference>
<evidence type="ECO:0000256" key="6">
    <source>
        <dbReference type="ARBA" id="ARBA00022801"/>
    </source>
</evidence>
<evidence type="ECO:0000256" key="3">
    <source>
        <dbReference type="ARBA" id="ARBA00022722"/>
    </source>
</evidence>
<evidence type="ECO:0000313" key="10">
    <source>
        <dbReference type="EMBL" id="AKQ70374.1"/>
    </source>
</evidence>
<dbReference type="Gene3D" id="3.30.70.240">
    <property type="match status" value="1"/>
</dbReference>